<proteinExistence type="predicted"/>
<keyword evidence="1" id="KW-0539">Nucleus</keyword>
<organism evidence="4 5">
    <name type="scientific">Canariomyces notabilis</name>
    <dbReference type="NCBI Taxonomy" id="2074819"/>
    <lineage>
        <taxon>Eukaryota</taxon>
        <taxon>Fungi</taxon>
        <taxon>Dikarya</taxon>
        <taxon>Ascomycota</taxon>
        <taxon>Pezizomycotina</taxon>
        <taxon>Sordariomycetes</taxon>
        <taxon>Sordariomycetidae</taxon>
        <taxon>Sordariales</taxon>
        <taxon>Chaetomiaceae</taxon>
        <taxon>Canariomyces</taxon>
    </lineage>
</organism>
<dbReference type="Gene3D" id="4.10.240.10">
    <property type="entry name" value="Zn(2)-C6 fungal-type DNA-binding domain"/>
    <property type="match status" value="1"/>
</dbReference>
<feature type="domain" description="Zn(2)-C6 fungal-type" evidence="3">
    <location>
        <begin position="7"/>
        <end position="35"/>
    </location>
</feature>
<dbReference type="GO" id="GO:0008270">
    <property type="term" value="F:zinc ion binding"/>
    <property type="evidence" value="ECO:0007669"/>
    <property type="project" value="InterPro"/>
</dbReference>
<evidence type="ECO:0000256" key="1">
    <source>
        <dbReference type="ARBA" id="ARBA00023242"/>
    </source>
</evidence>
<dbReference type="InterPro" id="IPR053175">
    <property type="entry name" value="DHMBA_Reg_Transcription_Factor"/>
</dbReference>
<sequence length="282" mass="31239">MGRPSRSCHMCRTRRIKCDRTKPICNQCVTKRLQCPGYELQFDVIHRSENEAVKCRAQKISTPRRSSGKNISEPSPASASPGNHNLPPLAPAGTLSGGQAVNGYTDLQGTPDESRLHYRNIEIYLSCFRKYIPPLCPLLRPDELTSSNIVSLRESDQPAQKAVALAVLALGEWCWNAGDAPCTATRVDRTNAREAANFLEHHTNRDLHHIRACLLIAFYCGLCGDVCGSKRYVHKAAELLKQDLSPESLRGTITSENSFPIAFWICIALERYGTPLGRTSSC</sequence>
<protein>
    <recommendedName>
        <fullName evidence="3">Zn(2)-C6 fungal-type domain-containing protein</fullName>
    </recommendedName>
</protein>
<feature type="region of interest" description="Disordered" evidence="2">
    <location>
        <begin position="56"/>
        <end position="97"/>
    </location>
</feature>
<dbReference type="PROSITE" id="PS50048">
    <property type="entry name" value="ZN2_CY6_FUNGAL_2"/>
    <property type="match status" value="1"/>
</dbReference>
<dbReference type="CDD" id="cd12148">
    <property type="entry name" value="fungal_TF_MHR"/>
    <property type="match status" value="1"/>
</dbReference>
<dbReference type="Pfam" id="PF00172">
    <property type="entry name" value="Zn_clus"/>
    <property type="match status" value="1"/>
</dbReference>
<dbReference type="PANTHER" id="PTHR38791">
    <property type="entry name" value="ZN(II)2CYS6 TRANSCRIPTION FACTOR (EUROFUNG)-RELATED-RELATED"/>
    <property type="match status" value="1"/>
</dbReference>
<dbReference type="GO" id="GO:0000981">
    <property type="term" value="F:DNA-binding transcription factor activity, RNA polymerase II-specific"/>
    <property type="evidence" value="ECO:0007669"/>
    <property type="project" value="InterPro"/>
</dbReference>
<dbReference type="CDD" id="cd00067">
    <property type="entry name" value="GAL4"/>
    <property type="match status" value="1"/>
</dbReference>
<gene>
    <name evidence="4" type="ORF">N656DRAFT_559914</name>
</gene>
<dbReference type="RefSeq" id="XP_064664683.1">
    <property type="nucleotide sequence ID" value="XM_064810093.1"/>
</dbReference>
<evidence type="ECO:0000259" key="3">
    <source>
        <dbReference type="PROSITE" id="PS50048"/>
    </source>
</evidence>
<dbReference type="Proteomes" id="UP001302812">
    <property type="component" value="Unassembled WGS sequence"/>
</dbReference>
<feature type="compositionally biased region" description="Polar residues" evidence="2">
    <location>
        <begin position="59"/>
        <end position="83"/>
    </location>
</feature>
<dbReference type="SMART" id="SM00066">
    <property type="entry name" value="GAL4"/>
    <property type="match status" value="1"/>
</dbReference>
<dbReference type="AlphaFoldDB" id="A0AAN6T701"/>
<evidence type="ECO:0000313" key="4">
    <source>
        <dbReference type="EMBL" id="KAK4107113.1"/>
    </source>
</evidence>
<evidence type="ECO:0000313" key="5">
    <source>
        <dbReference type="Proteomes" id="UP001302812"/>
    </source>
</evidence>
<dbReference type="InterPro" id="IPR001138">
    <property type="entry name" value="Zn2Cys6_DnaBD"/>
</dbReference>
<dbReference type="PROSITE" id="PS00463">
    <property type="entry name" value="ZN2_CY6_FUNGAL_1"/>
    <property type="match status" value="1"/>
</dbReference>
<dbReference type="SUPFAM" id="SSF57701">
    <property type="entry name" value="Zn2/Cys6 DNA-binding domain"/>
    <property type="match status" value="1"/>
</dbReference>
<reference evidence="4" key="2">
    <citation type="submission" date="2023-05" db="EMBL/GenBank/DDBJ databases">
        <authorList>
            <consortium name="Lawrence Berkeley National Laboratory"/>
            <person name="Steindorff A."/>
            <person name="Hensen N."/>
            <person name="Bonometti L."/>
            <person name="Westerberg I."/>
            <person name="Brannstrom I.O."/>
            <person name="Guillou S."/>
            <person name="Cros-Aarteil S."/>
            <person name="Calhoun S."/>
            <person name="Haridas S."/>
            <person name="Kuo A."/>
            <person name="Mondo S."/>
            <person name="Pangilinan J."/>
            <person name="Riley R."/>
            <person name="Labutti K."/>
            <person name="Andreopoulos B."/>
            <person name="Lipzen A."/>
            <person name="Chen C."/>
            <person name="Yanf M."/>
            <person name="Daum C."/>
            <person name="Ng V."/>
            <person name="Clum A."/>
            <person name="Ohm R."/>
            <person name="Martin F."/>
            <person name="Silar P."/>
            <person name="Natvig D."/>
            <person name="Lalanne C."/>
            <person name="Gautier V."/>
            <person name="Ament-Velasquez S.L."/>
            <person name="Kruys A."/>
            <person name="Hutchinson M.I."/>
            <person name="Powell A.J."/>
            <person name="Barry K."/>
            <person name="Miller A.N."/>
            <person name="Grigoriev I.V."/>
            <person name="Debuchy R."/>
            <person name="Gladieux P."/>
            <person name="Thoren M.H."/>
            <person name="Johannesson H."/>
        </authorList>
    </citation>
    <scope>NUCLEOTIDE SEQUENCE</scope>
    <source>
        <strain evidence="4">CBS 508.74</strain>
    </source>
</reference>
<dbReference type="GeneID" id="89934217"/>
<keyword evidence="5" id="KW-1185">Reference proteome</keyword>
<dbReference type="InterPro" id="IPR036864">
    <property type="entry name" value="Zn2-C6_fun-type_DNA-bd_sf"/>
</dbReference>
<reference evidence="4" key="1">
    <citation type="journal article" date="2023" name="Mol. Phylogenet. Evol.">
        <title>Genome-scale phylogeny and comparative genomics of the fungal order Sordariales.</title>
        <authorList>
            <person name="Hensen N."/>
            <person name="Bonometti L."/>
            <person name="Westerberg I."/>
            <person name="Brannstrom I.O."/>
            <person name="Guillou S."/>
            <person name="Cros-Aarteil S."/>
            <person name="Calhoun S."/>
            <person name="Haridas S."/>
            <person name="Kuo A."/>
            <person name="Mondo S."/>
            <person name="Pangilinan J."/>
            <person name="Riley R."/>
            <person name="LaButti K."/>
            <person name="Andreopoulos B."/>
            <person name="Lipzen A."/>
            <person name="Chen C."/>
            <person name="Yan M."/>
            <person name="Daum C."/>
            <person name="Ng V."/>
            <person name="Clum A."/>
            <person name="Steindorff A."/>
            <person name="Ohm R.A."/>
            <person name="Martin F."/>
            <person name="Silar P."/>
            <person name="Natvig D.O."/>
            <person name="Lalanne C."/>
            <person name="Gautier V."/>
            <person name="Ament-Velasquez S.L."/>
            <person name="Kruys A."/>
            <person name="Hutchinson M.I."/>
            <person name="Powell A.J."/>
            <person name="Barry K."/>
            <person name="Miller A.N."/>
            <person name="Grigoriev I.V."/>
            <person name="Debuchy R."/>
            <person name="Gladieux P."/>
            <person name="Hiltunen Thoren M."/>
            <person name="Johannesson H."/>
        </authorList>
    </citation>
    <scope>NUCLEOTIDE SEQUENCE</scope>
    <source>
        <strain evidence="4">CBS 508.74</strain>
    </source>
</reference>
<dbReference type="EMBL" id="MU853382">
    <property type="protein sequence ID" value="KAK4107113.1"/>
    <property type="molecule type" value="Genomic_DNA"/>
</dbReference>
<comment type="caution">
    <text evidence="4">The sequence shown here is derived from an EMBL/GenBank/DDBJ whole genome shotgun (WGS) entry which is preliminary data.</text>
</comment>
<accession>A0AAN6T701</accession>
<name>A0AAN6T701_9PEZI</name>
<evidence type="ECO:0000256" key="2">
    <source>
        <dbReference type="SAM" id="MobiDB-lite"/>
    </source>
</evidence>
<dbReference type="PANTHER" id="PTHR38791:SF13">
    <property type="entry name" value="ZN(2)-C6 FUNGAL-TYPE DOMAIN-CONTAINING PROTEIN"/>
    <property type="match status" value="1"/>
</dbReference>